<feature type="non-terminal residue" evidence="1">
    <location>
        <position position="1"/>
    </location>
</feature>
<sequence>ISPITLTISLENYIYLEIMIISSNAMASKFSISSTLVNTCTKSEENDKELTSINNTPFIRNILGSKFKNYSGNLSLITFPIEIEIGTQFISMPVVVHYVKQYAFQNYFAIYKHKCEIFSNETCRKRV</sequence>
<proteinExistence type="predicted"/>
<accession>A0A9N9DDT2</accession>
<reference evidence="1" key="1">
    <citation type="submission" date="2021-06" db="EMBL/GenBank/DDBJ databases">
        <authorList>
            <person name="Kallberg Y."/>
            <person name="Tangrot J."/>
            <person name="Rosling A."/>
        </authorList>
    </citation>
    <scope>NUCLEOTIDE SEQUENCE</scope>
    <source>
        <strain evidence="1">FL966</strain>
    </source>
</reference>
<dbReference type="EMBL" id="CAJVQA010005995">
    <property type="protein sequence ID" value="CAG8631902.1"/>
    <property type="molecule type" value="Genomic_DNA"/>
</dbReference>
<dbReference type="Proteomes" id="UP000789759">
    <property type="component" value="Unassembled WGS sequence"/>
</dbReference>
<keyword evidence="2" id="KW-1185">Reference proteome</keyword>
<protein>
    <submittedName>
        <fullName evidence="1">2019_t:CDS:1</fullName>
    </submittedName>
</protein>
<evidence type="ECO:0000313" key="2">
    <source>
        <dbReference type="Proteomes" id="UP000789759"/>
    </source>
</evidence>
<dbReference type="AlphaFoldDB" id="A0A9N9DDT2"/>
<dbReference type="OrthoDB" id="2402705at2759"/>
<gene>
    <name evidence="1" type="ORF">CPELLU_LOCUS8427</name>
</gene>
<comment type="caution">
    <text evidence="1">The sequence shown here is derived from an EMBL/GenBank/DDBJ whole genome shotgun (WGS) entry which is preliminary data.</text>
</comment>
<evidence type="ECO:0000313" key="1">
    <source>
        <dbReference type="EMBL" id="CAG8631902.1"/>
    </source>
</evidence>
<organism evidence="1 2">
    <name type="scientific">Cetraspora pellucida</name>
    <dbReference type="NCBI Taxonomy" id="1433469"/>
    <lineage>
        <taxon>Eukaryota</taxon>
        <taxon>Fungi</taxon>
        <taxon>Fungi incertae sedis</taxon>
        <taxon>Mucoromycota</taxon>
        <taxon>Glomeromycotina</taxon>
        <taxon>Glomeromycetes</taxon>
        <taxon>Diversisporales</taxon>
        <taxon>Gigasporaceae</taxon>
        <taxon>Cetraspora</taxon>
    </lineage>
</organism>
<name>A0A9N9DDT2_9GLOM</name>